<dbReference type="GO" id="GO:0007010">
    <property type="term" value="P:cytoskeleton organization"/>
    <property type="evidence" value="ECO:0007669"/>
    <property type="project" value="TreeGrafter"/>
</dbReference>
<keyword evidence="5" id="KW-0067">ATP-binding</keyword>
<dbReference type="InterPro" id="IPR007861">
    <property type="entry name" value="DNA_mismatch_repair_MutS_clamp"/>
</dbReference>
<dbReference type="Proteomes" id="UP000298416">
    <property type="component" value="Unassembled WGS sequence"/>
</dbReference>
<keyword evidence="12" id="KW-1185">Reference proteome</keyword>
<dbReference type="SMART" id="SM00533">
    <property type="entry name" value="MUTSd"/>
    <property type="match status" value="1"/>
</dbReference>
<evidence type="ECO:0000313" key="11">
    <source>
        <dbReference type="EMBL" id="KAG6415255.1"/>
    </source>
</evidence>
<feature type="region of interest" description="Disordered" evidence="8">
    <location>
        <begin position="1645"/>
        <end position="1690"/>
    </location>
</feature>
<evidence type="ECO:0000259" key="9">
    <source>
        <dbReference type="SMART" id="SM00533"/>
    </source>
</evidence>
<dbReference type="InterPro" id="IPR007695">
    <property type="entry name" value="DNA_mismatch_repair_MutS-lik_N"/>
</dbReference>
<feature type="repeat" description="WD" evidence="7">
    <location>
        <begin position="240"/>
        <end position="281"/>
    </location>
</feature>
<evidence type="ECO:0000313" key="12">
    <source>
        <dbReference type="Proteomes" id="UP000298416"/>
    </source>
</evidence>
<dbReference type="FunFam" id="1.10.1420.10:FF:000005">
    <property type="entry name" value="DNA mismatch repair protein"/>
    <property type="match status" value="1"/>
</dbReference>
<feature type="compositionally biased region" description="Acidic residues" evidence="8">
    <location>
        <begin position="1824"/>
        <end position="1839"/>
    </location>
</feature>
<evidence type="ECO:0000256" key="4">
    <source>
        <dbReference type="ARBA" id="ARBA00022763"/>
    </source>
</evidence>
<dbReference type="FunFam" id="2.130.10.10:FF:000440">
    <property type="entry name" value="Bromodomain and WD repeat-containing protein"/>
    <property type="match status" value="1"/>
</dbReference>
<feature type="compositionally biased region" description="Basic and acidic residues" evidence="8">
    <location>
        <begin position="1022"/>
        <end position="1032"/>
    </location>
</feature>
<accession>A0A8X8XJZ7</accession>
<feature type="domain" description="DNA mismatch repair proteins mutS family" evidence="10">
    <location>
        <begin position="2654"/>
        <end position="2846"/>
    </location>
</feature>
<feature type="repeat" description="WD" evidence="7">
    <location>
        <begin position="282"/>
        <end position="323"/>
    </location>
</feature>
<feature type="region of interest" description="Disordered" evidence="8">
    <location>
        <begin position="1004"/>
        <end position="1035"/>
    </location>
</feature>
<feature type="compositionally biased region" description="Basic and acidic residues" evidence="8">
    <location>
        <begin position="1283"/>
        <end position="1292"/>
    </location>
</feature>
<dbReference type="GO" id="GO:0006357">
    <property type="term" value="P:regulation of transcription by RNA polymerase II"/>
    <property type="evidence" value="ECO:0007669"/>
    <property type="project" value="TreeGrafter"/>
</dbReference>
<feature type="compositionally biased region" description="Acidic residues" evidence="8">
    <location>
        <begin position="1790"/>
        <end position="1817"/>
    </location>
</feature>
<evidence type="ECO:0000256" key="2">
    <source>
        <dbReference type="ARBA" id="ARBA00022737"/>
    </source>
</evidence>
<dbReference type="InterPro" id="IPR036322">
    <property type="entry name" value="WD40_repeat_dom_sf"/>
</dbReference>
<dbReference type="InterPro" id="IPR052060">
    <property type="entry name" value="Bromo_WD_repeat"/>
</dbReference>
<dbReference type="GO" id="GO:0005634">
    <property type="term" value="C:nucleus"/>
    <property type="evidence" value="ECO:0007669"/>
    <property type="project" value="TreeGrafter"/>
</dbReference>
<dbReference type="SUPFAM" id="SSF48334">
    <property type="entry name" value="DNA repair protein MutS, domain III"/>
    <property type="match status" value="1"/>
</dbReference>
<dbReference type="GO" id="GO:0005524">
    <property type="term" value="F:ATP binding"/>
    <property type="evidence" value="ECO:0007669"/>
    <property type="project" value="UniProtKB-KW"/>
</dbReference>
<dbReference type="InterPro" id="IPR000432">
    <property type="entry name" value="DNA_mismatch_repair_MutS_C"/>
</dbReference>
<keyword evidence="1 7" id="KW-0853">WD repeat</keyword>
<feature type="domain" description="DNA mismatch repair protein MutS core" evidence="9">
    <location>
        <begin position="2294"/>
        <end position="2634"/>
    </location>
</feature>
<dbReference type="Gene3D" id="3.40.1170.10">
    <property type="entry name" value="DNA repair protein MutS, domain I"/>
    <property type="match status" value="1"/>
</dbReference>
<dbReference type="Gene3D" id="1.10.1420.10">
    <property type="match status" value="2"/>
</dbReference>
<dbReference type="Gene3D" id="3.30.420.110">
    <property type="entry name" value="MutS, connector domain"/>
    <property type="match status" value="1"/>
</dbReference>
<dbReference type="Gene3D" id="2.130.10.10">
    <property type="entry name" value="YVTN repeat-like/Quinoprotein amine dehydrogenase"/>
    <property type="match status" value="3"/>
</dbReference>
<dbReference type="InterPro" id="IPR016151">
    <property type="entry name" value="DNA_mismatch_repair_MutS_N"/>
</dbReference>
<dbReference type="SMART" id="SM00320">
    <property type="entry name" value="WD40"/>
    <property type="match status" value="7"/>
</dbReference>
<feature type="repeat" description="WD" evidence="7">
    <location>
        <begin position="586"/>
        <end position="628"/>
    </location>
</feature>
<dbReference type="Pfam" id="PF05192">
    <property type="entry name" value="MutS_III"/>
    <property type="match status" value="1"/>
</dbReference>
<feature type="region of interest" description="Disordered" evidence="8">
    <location>
        <begin position="810"/>
        <end position="941"/>
    </location>
</feature>
<evidence type="ECO:0000256" key="8">
    <source>
        <dbReference type="SAM" id="MobiDB-lite"/>
    </source>
</evidence>
<dbReference type="InterPro" id="IPR007696">
    <property type="entry name" value="DNA_mismatch_repair_MutS_core"/>
</dbReference>
<sequence length="2907" mass="323647">MDCRKYTCAGNAPSMNLGTISFPSKAHDKQQMKDHEEAADCAASMDIDVDLREIYFLIMHFLSSGPCHKTFGQFHEELLEHELLPRRYHGCYSRDATCRDENDDGKSFPLTYENLIRRYSHIEKDHLVKLLKQLMLLASPPLRSMVGKVAPSAADVPTLLGSESFSLLSGEKNKTNKPAKNLPSFLRWPHMQADQVRGLSLREIGGGFSKHHRAPSIRVACYAIAKPSSMVPKMQNIKKLRGHRDAVYCAIFDRSGRYVITGSDDRLVKVWSMETALCLASCRGHEGDITDLSVCSNNTLVASASNDFTIRVWRLPDGYPISVLRGHTGAVTAIAFSPRPNTTYHLLSSSDDGTCRLWDGRYSHTRPRVYIPKPTDALALTGGSSLPPPSTLSSTALPCHQILCCAFNANGAVFVTGSSDTYARVWSACKTSTDDPDQVCHEIDILAGHENDVNYVQFSGCAVASRSSPSDSFIEDNIPKSNHDNIVTCSRDGSAIIWVPRSRRSNVSASRPGKLGRWIRAYHLKVPPPPMAPQPPRGGPRQRLLPTPRGVNMIMWSLDNRFVLAAIMDNRICVWNASDGSLVHSLAGHTASTYVLDVHPFNPRIAMSAGYDGKTILWDIWEGTPIRVYEIGGRFKLVDGKFSLDGTSIVLSDDVGQIYLLNTGEGESQKDAKYDQFFLGDYRPLAQDTHGNVVDQISNMMDLMQETQLVPYMRNIQDPLCDSSMLPYPEPYQSTYQQRRLGALGIEWRPSSIKFAIGTDIGIGQEFQILPLPDLDVVLEPLPDYVDAMFWEPENDIIHDDNDSEYNVTEENFSDEQICPSDGNSSDSACSEEDEIRENPRDSMRRSKRKKSFLEVEHRTSTDRRGKKRVPDEKEGTSSRSKRYKKSKISLRTSRRKSTKSKSSRPQRVAARNAIPETTTDEDGEDGSTGETSDSESPSLDGLAIQSKEQSDNLMNVQREYMTSSHKSEELVKPCLNHPDSQINVGNKKKLVLKFSLPHRKPPVLSGNLESETTIASSTSRGCEENPKEDRVNAMPGNLASSSVIVIDKEWSEDHKRQPGGNERATEASAVSDNKVNLGKFETGSSNGTQLGGYDVHDVRTNGSLQVDNGYDVFNRQYGVVETDLSTSDLHGSNSLTIDAKPTSEPQNKSKRKLTIIKIKTKKVPGESPSRLPGLNRADGSTGAAVESTSKIVEEEPAFRVLTTDNFSDEPNHSPYVHGDGFDDSTHVNPYYEEAEYELPDLATDSARRARSSRLKATSLENGFANHTSAMGVDYLQPGTSRSAERSSKRTAENCPSWGYKHAGRPKSSSSNKRESHYRGDTSSSVEKNKNQMLKKTNWLLLSEQEEGFRYIPQLGDEVVYLRQGHQEYLEHSGTQQRGPWLRYREEVRAVEICVVEELKYVPCPGSGESCCEITLRFVDASCSVVGQKFSLTLPELDFPDFIVVRSRYEAAVGRSWTTRDKCLVWWRDESEQGGTWWEGCIVAIKDKSSDFPGSPWERYHVKYKNDDVADPHRHCPWELHDPDRLYDPPRICFESKEKILSSLTKLLQKASRDKDKYGIIKLSEIAQKSDFVNRFVVPLSPELIKSRIENDYYRNTKAVEHDVEVSTLSWSHIHILSSIMAPSKKATNGRSPLVNQQRQITAFFGKSPSGSSPAPSESPSPSLSKLNPNPKVGPPPSQSPITPSPLNSKRKKPLLVITPNFGASSAEKPTLEKKSYGAEVIDRRVRVYWPLDKSWYEGVVKSFDEASGKHLVQYDDAEEESLNLSGEKVELIEEPVKKKLRRLRRFSVVEDDDDEEEDEPDLKELEDDSDDEDWEENAGNGILEDEDCLEDSELEEEGSGGAEDRKNTSFRKRKGGEGEVVAGKKGKIAEELKSCFSKVSPSGKAENLIEPISRTSTYSVKASDTTKERSLSLTASLLDSPSMVDTAERFAKRESEKLHFLELDRRDANRRRPGDEKYDHRTLYLPPNFVKNLTGGQMGKFYELFEMDAHVGAKELGLQYMKGDQPHCGFPEKNFTINVEKLARKGYRVLVVEQTETPEQLGIRRKESGSKDKVVKREICAVVTKGTLTEGESFTTNPDASYIIAVTESCQISASEQGIHIFGICAVDVATSKIILGQFRDDADCSSLCCLLSELRPVEIIQPAKLLCTETEKALFRHTRNPLVNELVPFSEFWDADKAISEVTSIYQRLGGHSHSSSENNDSSRENDGRNCLPEVLSNLISEGENGSQALSALGATLFYLRQAFLDESLLRFSKFDLLPCSGLGEIAQKPYMVLDAAAMENLEIFENSRNGESSGTLYAQLNHCATAFGKRLLRTWLARPLYHLKSIKERQDAIAELRGVNQPNVLSFRKELSKLPDMERLLARIFAGSEASGRNANKVVLYEDASKKKLQEFISVLRGCEMMTNSCSAVGAILENVESTLLRHLLIPGSGIPDVNPILRHFMDAFDWEEAYQSGRIIPREGADLDYDAACQVVKDIESSLKKHLKEQQKLLGDPSICYVTIGKDAYLLEMPESLTQAIPKEFELRSSKKGFVRYWSPVIKDLIGELSRAESEKESKLKSILQRLIERFCENHIKWRQFISTVAELDVLISLSIASDYYEGRSCRPVIASANPDEVPFLRAKNLGHPVLRSDSLGEGTFVTNDVTLGGSGNSSFILLTGPNMGGKSTLLRQVCMAVILAQMGADVPAESFALNPFDRIFVRMGAKDQIMGGQSTFLTELLETAAMLTSATRSSLVALDELGRGTSTSDGQAIAAAVLEHFVHTVQCRGMFSTHYHRLAVDYKSDPKVSLRHMACQVGKGAGDLEEVIFLYKLTPGACPKSYGVNVARLAGLPDTVLRKAAAMSQEFEGTYGNKLVSTHRWEDKASFIIENLIKIAATTNYHTLAESKNIGLLTSLQSRASLLLQQ</sequence>
<keyword evidence="6" id="KW-0238">DNA-binding</keyword>
<gene>
    <name evidence="11" type="ORF">SASPL_122661</name>
</gene>
<protein>
    <submittedName>
        <fullName evidence="11">Uncharacterized protein</fullName>
    </submittedName>
</protein>
<dbReference type="GO" id="GO:0006298">
    <property type="term" value="P:mismatch repair"/>
    <property type="evidence" value="ECO:0007669"/>
    <property type="project" value="InterPro"/>
</dbReference>
<dbReference type="SMART" id="SM00534">
    <property type="entry name" value="MUTSac"/>
    <property type="match status" value="1"/>
</dbReference>
<dbReference type="Gene3D" id="3.40.50.300">
    <property type="entry name" value="P-loop containing nucleotide triphosphate hydrolases"/>
    <property type="match status" value="1"/>
</dbReference>
<feature type="region of interest" description="Disordered" evidence="8">
    <location>
        <begin position="1789"/>
        <end position="1861"/>
    </location>
</feature>
<dbReference type="Pfam" id="PF00488">
    <property type="entry name" value="MutS_V"/>
    <property type="match status" value="1"/>
</dbReference>
<dbReference type="CDD" id="cd00200">
    <property type="entry name" value="WD40"/>
    <property type="match status" value="1"/>
</dbReference>
<dbReference type="PANTHER" id="PTHR16266">
    <property type="entry name" value="WD REPEAT DOMAIN 9"/>
    <property type="match status" value="1"/>
</dbReference>
<feature type="compositionally biased region" description="Low complexity" evidence="8">
    <location>
        <begin position="1645"/>
        <end position="1671"/>
    </location>
</feature>
<dbReference type="SUPFAM" id="SSF55271">
    <property type="entry name" value="DNA repair protein MutS, domain I"/>
    <property type="match status" value="1"/>
</dbReference>
<feature type="region of interest" description="Disordered" evidence="8">
    <location>
        <begin position="1052"/>
        <end position="1071"/>
    </location>
</feature>
<dbReference type="Pfam" id="PF01624">
    <property type="entry name" value="MutS_I"/>
    <property type="match status" value="1"/>
</dbReference>
<dbReference type="Gene3D" id="2.30.30.140">
    <property type="match status" value="1"/>
</dbReference>
<dbReference type="PROSITE" id="PS50294">
    <property type="entry name" value="WD_REPEATS_REGION"/>
    <property type="match status" value="3"/>
</dbReference>
<feature type="repeat" description="WD" evidence="7">
    <location>
        <begin position="402"/>
        <end position="427"/>
    </location>
</feature>
<dbReference type="InterPro" id="IPR036187">
    <property type="entry name" value="DNA_mismatch_repair_MutS_sf"/>
</dbReference>
<dbReference type="GO" id="GO:0030983">
    <property type="term" value="F:mismatched DNA binding"/>
    <property type="evidence" value="ECO:0007669"/>
    <property type="project" value="InterPro"/>
</dbReference>
<dbReference type="CDD" id="cd20404">
    <property type="entry name" value="Tudor_Agenet_AtEML-like"/>
    <property type="match status" value="1"/>
</dbReference>
<dbReference type="InterPro" id="IPR057452">
    <property type="entry name" value="BRWD/PHIP_N"/>
</dbReference>
<dbReference type="Pfam" id="PF05190">
    <property type="entry name" value="MutS_IV"/>
    <property type="match status" value="1"/>
</dbReference>
<feature type="compositionally biased region" description="Basic and acidic residues" evidence="8">
    <location>
        <begin position="852"/>
        <end position="877"/>
    </location>
</feature>
<evidence type="ECO:0000256" key="7">
    <source>
        <dbReference type="PROSITE-ProRule" id="PRU00221"/>
    </source>
</evidence>
<dbReference type="InterPro" id="IPR036678">
    <property type="entry name" value="MutS_con_dom_sf"/>
</dbReference>
<dbReference type="SUPFAM" id="SSF53150">
    <property type="entry name" value="DNA repair protein MutS, domain II"/>
    <property type="match status" value="1"/>
</dbReference>
<feature type="compositionally biased region" description="Acidic residues" evidence="8">
    <location>
        <begin position="919"/>
        <end position="928"/>
    </location>
</feature>
<keyword evidence="4" id="KW-0227">DNA damage</keyword>
<dbReference type="InterPro" id="IPR001680">
    <property type="entry name" value="WD40_rpt"/>
</dbReference>
<dbReference type="InterPro" id="IPR027417">
    <property type="entry name" value="P-loop_NTPase"/>
</dbReference>
<dbReference type="Pfam" id="PF00400">
    <property type="entry name" value="WD40"/>
    <property type="match status" value="5"/>
</dbReference>
<feature type="compositionally biased region" description="Basic residues" evidence="8">
    <location>
        <begin position="880"/>
        <end position="905"/>
    </location>
</feature>
<feature type="region of interest" description="Disordered" evidence="8">
    <location>
        <begin position="1271"/>
        <end position="1329"/>
    </location>
</feature>
<dbReference type="InterPro" id="IPR057451">
    <property type="entry name" value="BRWD/PHIP_AD"/>
</dbReference>
<feature type="region of interest" description="Disordered" evidence="8">
    <location>
        <begin position="1205"/>
        <end position="1228"/>
    </location>
</feature>
<dbReference type="GO" id="GO:0008360">
    <property type="term" value="P:regulation of cell shape"/>
    <property type="evidence" value="ECO:0007669"/>
    <property type="project" value="TreeGrafter"/>
</dbReference>
<keyword evidence="3" id="KW-0547">Nucleotide-binding</keyword>
<keyword evidence="2" id="KW-0677">Repeat</keyword>
<dbReference type="Pfam" id="PF25437">
    <property type="entry name" value="BRWD1_N"/>
    <property type="match status" value="1"/>
</dbReference>
<dbReference type="FunFam" id="3.40.50.300:FF:001885">
    <property type="entry name" value="DNA mismatch repair protein"/>
    <property type="match status" value="1"/>
</dbReference>
<dbReference type="Pfam" id="PF25313">
    <property type="entry name" value="BRWD_AD"/>
    <property type="match status" value="1"/>
</dbReference>
<organism evidence="11">
    <name type="scientific">Salvia splendens</name>
    <name type="common">Scarlet sage</name>
    <dbReference type="NCBI Taxonomy" id="180675"/>
    <lineage>
        <taxon>Eukaryota</taxon>
        <taxon>Viridiplantae</taxon>
        <taxon>Streptophyta</taxon>
        <taxon>Embryophyta</taxon>
        <taxon>Tracheophyta</taxon>
        <taxon>Spermatophyta</taxon>
        <taxon>Magnoliopsida</taxon>
        <taxon>eudicotyledons</taxon>
        <taxon>Gunneridae</taxon>
        <taxon>Pentapetalae</taxon>
        <taxon>asterids</taxon>
        <taxon>lamiids</taxon>
        <taxon>Lamiales</taxon>
        <taxon>Lamiaceae</taxon>
        <taxon>Nepetoideae</taxon>
        <taxon>Mentheae</taxon>
        <taxon>Salviinae</taxon>
        <taxon>Salvia</taxon>
        <taxon>Salvia subgen. Calosphace</taxon>
        <taxon>core Calosphace</taxon>
    </lineage>
</organism>
<dbReference type="PROSITE" id="PS50082">
    <property type="entry name" value="WD_REPEATS_2"/>
    <property type="match status" value="5"/>
</dbReference>
<evidence type="ECO:0000256" key="6">
    <source>
        <dbReference type="ARBA" id="ARBA00023125"/>
    </source>
</evidence>
<dbReference type="SUPFAM" id="SSF50978">
    <property type="entry name" value="WD40 repeat-like"/>
    <property type="match status" value="1"/>
</dbReference>
<feature type="region of interest" description="Disordered" evidence="8">
    <location>
        <begin position="1163"/>
        <end position="1183"/>
    </location>
</feature>
<dbReference type="EMBL" id="PNBA02000008">
    <property type="protein sequence ID" value="KAG6415255.1"/>
    <property type="molecule type" value="Genomic_DNA"/>
</dbReference>
<dbReference type="InterPro" id="IPR015943">
    <property type="entry name" value="WD40/YVTN_repeat-like_dom_sf"/>
</dbReference>
<name>A0A8X8XJZ7_SALSN</name>
<dbReference type="InterPro" id="IPR019775">
    <property type="entry name" value="WD40_repeat_CS"/>
</dbReference>
<feature type="repeat" description="WD" evidence="7">
    <location>
        <begin position="324"/>
        <end position="359"/>
    </location>
</feature>
<proteinExistence type="predicted"/>
<dbReference type="PANTHER" id="PTHR16266:SF17">
    <property type="entry name" value="BRWD3"/>
    <property type="match status" value="1"/>
</dbReference>
<evidence type="ECO:0000256" key="1">
    <source>
        <dbReference type="ARBA" id="ARBA00022574"/>
    </source>
</evidence>
<evidence type="ECO:0000259" key="10">
    <source>
        <dbReference type="SMART" id="SM00534"/>
    </source>
</evidence>
<dbReference type="SUPFAM" id="SSF52540">
    <property type="entry name" value="P-loop containing nucleoside triphosphate hydrolases"/>
    <property type="match status" value="1"/>
</dbReference>
<comment type="caution">
    <text evidence="11">The sequence shown here is derived from an EMBL/GenBank/DDBJ whole genome shotgun (WGS) entry which is preliminary data.</text>
</comment>
<dbReference type="FunFam" id="2.130.10.10:FF:000403">
    <property type="entry name" value="PH-interacting protein isoform X1"/>
    <property type="match status" value="1"/>
</dbReference>
<reference evidence="11" key="2">
    <citation type="submission" date="2020-08" db="EMBL/GenBank/DDBJ databases">
        <title>Plant Genome Project.</title>
        <authorList>
            <person name="Zhang R.-G."/>
        </authorList>
    </citation>
    <scope>NUCLEOTIDE SEQUENCE</scope>
    <source>
        <strain evidence="11">Huo1</strain>
        <tissue evidence="11">Leaf</tissue>
    </source>
</reference>
<feature type="compositionally biased region" description="Polar residues" evidence="8">
    <location>
        <begin position="1008"/>
        <end position="1021"/>
    </location>
</feature>
<dbReference type="PROSITE" id="PS00678">
    <property type="entry name" value="WD_REPEATS_1"/>
    <property type="match status" value="1"/>
</dbReference>
<reference evidence="11" key="1">
    <citation type="submission" date="2018-01" db="EMBL/GenBank/DDBJ databases">
        <authorList>
            <person name="Mao J.F."/>
        </authorList>
    </citation>
    <scope>NUCLEOTIDE SEQUENCE</scope>
    <source>
        <strain evidence="11">Huo1</strain>
        <tissue evidence="11">Leaf</tissue>
    </source>
</reference>
<evidence type="ECO:0000256" key="5">
    <source>
        <dbReference type="ARBA" id="ARBA00022840"/>
    </source>
</evidence>
<evidence type="ECO:0000256" key="3">
    <source>
        <dbReference type="ARBA" id="ARBA00022741"/>
    </source>
</evidence>